<keyword evidence="3" id="KW-1185">Reference proteome</keyword>
<dbReference type="EMBL" id="JBBPFD010000011">
    <property type="protein sequence ID" value="KAK7907260.1"/>
    <property type="molecule type" value="Genomic_DNA"/>
</dbReference>
<gene>
    <name evidence="2" type="ORF">WMY93_015872</name>
</gene>
<dbReference type="Proteomes" id="UP001460270">
    <property type="component" value="Unassembled WGS sequence"/>
</dbReference>
<proteinExistence type="predicted"/>
<comment type="caution">
    <text evidence="2">The sequence shown here is derived from an EMBL/GenBank/DDBJ whole genome shotgun (WGS) entry which is preliminary data.</text>
</comment>
<feature type="region of interest" description="Disordered" evidence="1">
    <location>
        <begin position="140"/>
        <end position="189"/>
    </location>
</feature>
<reference evidence="3" key="1">
    <citation type="submission" date="2024-04" db="EMBL/GenBank/DDBJ databases">
        <title>Salinicola lusitanus LLJ914,a marine bacterium isolated from the Okinawa Trough.</title>
        <authorList>
            <person name="Li J."/>
        </authorList>
    </citation>
    <scope>NUCLEOTIDE SEQUENCE [LARGE SCALE GENOMIC DNA]</scope>
</reference>
<protein>
    <submittedName>
        <fullName evidence="2">Uncharacterized protein</fullName>
    </submittedName>
</protein>
<feature type="compositionally biased region" description="Basic and acidic residues" evidence="1">
    <location>
        <begin position="177"/>
        <end position="189"/>
    </location>
</feature>
<sequence length="189" mass="21184">MSPAVLTRSQAVTSRLRPARDILKPGGEAREGPAQSWRESGLPPRLPLRLLHRRKSDVLAKKTAEFRVVFQSNVQQSRCAIRATKTEWQHRSSRSVRGALRQEVRVFQRSSVWEASLGVREKGMRVQLLDDDAAAAAARATRSGTGRAAERGGERHSAVESGGERERRSEGIQFHMTWDRSGLKESSFR</sequence>
<evidence type="ECO:0000313" key="2">
    <source>
        <dbReference type="EMBL" id="KAK7907260.1"/>
    </source>
</evidence>
<organism evidence="2 3">
    <name type="scientific">Mugilogobius chulae</name>
    <name type="common">yellowstripe goby</name>
    <dbReference type="NCBI Taxonomy" id="88201"/>
    <lineage>
        <taxon>Eukaryota</taxon>
        <taxon>Metazoa</taxon>
        <taxon>Chordata</taxon>
        <taxon>Craniata</taxon>
        <taxon>Vertebrata</taxon>
        <taxon>Euteleostomi</taxon>
        <taxon>Actinopterygii</taxon>
        <taxon>Neopterygii</taxon>
        <taxon>Teleostei</taxon>
        <taxon>Neoteleostei</taxon>
        <taxon>Acanthomorphata</taxon>
        <taxon>Gobiaria</taxon>
        <taxon>Gobiiformes</taxon>
        <taxon>Gobioidei</taxon>
        <taxon>Gobiidae</taxon>
        <taxon>Gobionellinae</taxon>
        <taxon>Mugilogobius</taxon>
    </lineage>
</organism>
<evidence type="ECO:0000313" key="3">
    <source>
        <dbReference type="Proteomes" id="UP001460270"/>
    </source>
</evidence>
<name>A0AAW0P2J1_9GOBI</name>
<feature type="region of interest" description="Disordered" evidence="1">
    <location>
        <begin position="1"/>
        <end position="42"/>
    </location>
</feature>
<feature type="compositionally biased region" description="Basic and acidic residues" evidence="1">
    <location>
        <begin position="18"/>
        <end position="31"/>
    </location>
</feature>
<feature type="compositionally biased region" description="Basic and acidic residues" evidence="1">
    <location>
        <begin position="148"/>
        <end position="170"/>
    </location>
</feature>
<accession>A0AAW0P2J1</accession>
<evidence type="ECO:0000256" key="1">
    <source>
        <dbReference type="SAM" id="MobiDB-lite"/>
    </source>
</evidence>
<dbReference type="AlphaFoldDB" id="A0AAW0P2J1"/>